<protein>
    <submittedName>
        <fullName evidence="1">Antitermination protein</fullName>
    </submittedName>
</protein>
<organism evidence="1 2">
    <name type="scientific">Pantoea allii</name>
    <dbReference type="NCBI Taxonomy" id="574096"/>
    <lineage>
        <taxon>Bacteria</taxon>
        <taxon>Pseudomonadati</taxon>
        <taxon>Pseudomonadota</taxon>
        <taxon>Gammaproteobacteria</taxon>
        <taxon>Enterobacterales</taxon>
        <taxon>Erwiniaceae</taxon>
        <taxon>Pantoea</taxon>
    </lineage>
</organism>
<name>A0ABS6VCS7_9GAMM</name>
<proteinExistence type="inferred from homology"/>
<sequence>MNIESALKHFSPKTMNISDTSRATASEALSGTDVMGAFGMCQSKSPMGFAALMAKSGVSPDDKKKAVSLLTEHAKAVVPRLIVKAAGRKLPLCLSILSSMAFDEYAKSAASKHSCPDCEGRGVINSIANVMVHPGCGKKTPPKYRLDTVESECVTCHGKGFISARCRCNGSGEVRDIEQSKLRGVPVMKTCDRCNGVGFRRSTGTKAFKVICSQIPDLHIRTWTRNWKPFFDELVTKLEAEESHAGHVFKIVTMHTELSAIAELSKHDNNK</sequence>
<comment type="caution">
    <text evidence="1">The sequence shown here is derived from an EMBL/GenBank/DDBJ whole genome shotgun (WGS) entry which is preliminary data.</text>
</comment>
<dbReference type="InterPro" id="IPR003222">
    <property type="entry name" value="Antitermntn"/>
</dbReference>
<dbReference type="HAMAP" id="MF_04158">
    <property type="entry name" value="Antitermination_lambda"/>
    <property type="match status" value="1"/>
</dbReference>
<gene>
    <name evidence="1" type="ORF">KYI95_07860</name>
</gene>
<dbReference type="RefSeq" id="WP_218995241.1">
    <property type="nucleotide sequence ID" value="NZ_JAHVXU010000003.1"/>
</dbReference>
<evidence type="ECO:0000313" key="2">
    <source>
        <dbReference type="Proteomes" id="UP001197236"/>
    </source>
</evidence>
<keyword evidence="2" id="KW-1185">Reference proteome</keyword>
<dbReference type="Pfam" id="PF03589">
    <property type="entry name" value="Antiterm"/>
    <property type="match status" value="2"/>
</dbReference>
<dbReference type="Proteomes" id="UP001197236">
    <property type="component" value="Unassembled WGS sequence"/>
</dbReference>
<evidence type="ECO:0000313" key="1">
    <source>
        <dbReference type="EMBL" id="MBW1257122.1"/>
    </source>
</evidence>
<reference evidence="1 2" key="1">
    <citation type="submission" date="2021-07" db="EMBL/GenBank/DDBJ databases">
        <title>A novel phosphonate cluster across the Pantoea species complex is important for pathogenicity in onion.</title>
        <authorList>
            <person name="Zhao M."/>
            <person name="Stice S."/>
            <person name="Shin G.Y."/>
            <person name="Coutinho T."/>
            <person name="Gitaitis R."/>
            <person name="Kvitko B."/>
            <person name="Dutta B."/>
        </authorList>
    </citation>
    <scope>NUCLEOTIDE SEQUENCE [LARGE SCALE GENOMIC DNA]</scope>
    <source>
        <strain evidence="1 2">BD 382</strain>
    </source>
</reference>
<dbReference type="EMBL" id="JAHVXZ010000003">
    <property type="protein sequence ID" value="MBW1257122.1"/>
    <property type="molecule type" value="Genomic_DNA"/>
</dbReference>
<accession>A0ABS6VCS7</accession>